<feature type="domain" description="NTF2-like N-terminal transpeptidase" evidence="11">
    <location>
        <begin position="27"/>
        <end position="156"/>
    </location>
</feature>
<comment type="catalytic activity">
    <reaction evidence="6">
        <text>Preferential cleavage: (Ac)2-L-Lys-D-Ala-|-D-Ala. Also transpeptidation of peptidyl-alanyl moieties that are N-acyl substituents of D-alanine.</text>
        <dbReference type="EC" id="3.4.16.4"/>
    </reaction>
</comment>
<dbReference type="GO" id="GO:0009002">
    <property type="term" value="F:serine-type D-Ala-D-Ala carboxypeptidase activity"/>
    <property type="evidence" value="ECO:0007669"/>
    <property type="project" value="UniProtKB-EC"/>
</dbReference>
<dbReference type="Gene3D" id="3.90.1310.10">
    <property type="entry name" value="Penicillin-binding protein 2a (Domain 2)"/>
    <property type="match status" value="1"/>
</dbReference>
<dbReference type="Pfam" id="PF00905">
    <property type="entry name" value="Transpeptidase"/>
    <property type="match status" value="1"/>
</dbReference>
<evidence type="ECO:0000256" key="2">
    <source>
        <dbReference type="ARBA" id="ARBA00004752"/>
    </source>
</evidence>
<accession>A0A0M0KH33</accession>
<comment type="caution">
    <text evidence="12">The sequence shown here is derived from an EMBL/GenBank/DDBJ whole genome shotgun (WGS) entry which is preliminary data.</text>
</comment>
<feature type="signal peptide" evidence="8">
    <location>
        <begin position="1"/>
        <end position="24"/>
    </location>
</feature>
<dbReference type="Gene3D" id="3.10.450.100">
    <property type="entry name" value="NTF2-like, domain 1"/>
    <property type="match status" value="1"/>
</dbReference>
<name>A0A0M0KH33_ALKHA</name>
<feature type="domain" description="Penicillin-binding protein transpeptidase" evidence="9">
    <location>
        <begin position="366"/>
        <end position="669"/>
    </location>
</feature>
<comment type="subcellular location">
    <subcellularLocation>
        <location evidence="1">Membrane</location>
    </subcellularLocation>
</comment>
<dbReference type="RefSeq" id="WP_053430379.1">
    <property type="nucleotide sequence ID" value="NZ_CP040441.1"/>
</dbReference>
<evidence type="ECO:0000256" key="6">
    <source>
        <dbReference type="ARBA" id="ARBA00034000"/>
    </source>
</evidence>
<dbReference type="EC" id="3.4.16.4" evidence="4"/>
<dbReference type="SUPFAM" id="SSF56601">
    <property type="entry name" value="beta-lactamase/transpeptidase-like"/>
    <property type="match status" value="1"/>
</dbReference>
<dbReference type="InterPro" id="IPR001460">
    <property type="entry name" value="PCN-bd_Tpept"/>
</dbReference>
<feature type="domain" description="Penicillin-binding protein dimerisation" evidence="10">
    <location>
        <begin position="164"/>
        <end position="330"/>
    </location>
</feature>
<dbReference type="Gene3D" id="3.40.710.10">
    <property type="entry name" value="DD-peptidase/beta-lactamase superfamily"/>
    <property type="match status" value="1"/>
</dbReference>
<dbReference type="GO" id="GO:0005886">
    <property type="term" value="C:plasma membrane"/>
    <property type="evidence" value="ECO:0007669"/>
    <property type="project" value="TreeGrafter"/>
</dbReference>
<dbReference type="PATRIC" id="fig|136160.3.peg.783"/>
<dbReference type="Pfam" id="PF05223">
    <property type="entry name" value="MecA_N"/>
    <property type="match status" value="1"/>
</dbReference>
<dbReference type="AlphaFoldDB" id="A0A0M0KH33"/>
<comment type="pathway">
    <text evidence="2">Cell wall biogenesis; peptidoglycan biosynthesis.</text>
</comment>
<protein>
    <recommendedName>
        <fullName evidence="4">serine-type D-Ala-D-Ala carboxypeptidase</fullName>
        <ecNumber evidence="4">3.4.16.4</ecNumber>
    </recommendedName>
</protein>
<dbReference type="SUPFAM" id="SSF56519">
    <property type="entry name" value="Penicillin binding protein dimerisation domain"/>
    <property type="match status" value="1"/>
</dbReference>
<evidence type="ECO:0000256" key="1">
    <source>
        <dbReference type="ARBA" id="ARBA00004370"/>
    </source>
</evidence>
<dbReference type="Gene3D" id="3.30.1390.30">
    <property type="entry name" value="Penicillin-binding protein 2a, domain 3"/>
    <property type="match status" value="1"/>
</dbReference>
<dbReference type="GeneID" id="87598929"/>
<dbReference type="GO" id="GO:0009252">
    <property type="term" value="P:peptidoglycan biosynthetic process"/>
    <property type="evidence" value="ECO:0007669"/>
    <property type="project" value="UniProtKB-UniPathway"/>
</dbReference>
<proteinExistence type="inferred from homology"/>
<dbReference type="InterPro" id="IPR036138">
    <property type="entry name" value="PBP_dimer_sf"/>
</dbReference>
<evidence type="ECO:0000313" key="12">
    <source>
        <dbReference type="EMBL" id="KOO37892.1"/>
    </source>
</evidence>
<dbReference type="PANTHER" id="PTHR30627">
    <property type="entry name" value="PEPTIDOGLYCAN D,D-TRANSPEPTIDASE"/>
    <property type="match status" value="1"/>
</dbReference>
<dbReference type="InterPro" id="IPR012338">
    <property type="entry name" value="Beta-lactam/transpept-like"/>
</dbReference>
<evidence type="ECO:0000256" key="4">
    <source>
        <dbReference type="ARBA" id="ARBA00012448"/>
    </source>
</evidence>
<evidence type="ECO:0000256" key="3">
    <source>
        <dbReference type="ARBA" id="ARBA00007171"/>
    </source>
</evidence>
<reference evidence="12" key="1">
    <citation type="submission" date="2015-08" db="EMBL/GenBank/DDBJ databases">
        <title>Complete DNA Sequence of Pseudomonas syringae pv. actinidiae, the Causal Agent of Kiwifruit Canker Disease.</title>
        <authorList>
            <person name="Rikkerink E.H.A."/>
            <person name="Fineran P.C."/>
        </authorList>
    </citation>
    <scope>NUCLEOTIDE SEQUENCE</scope>
    <source>
        <strain evidence="12">DSM 13666</strain>
    </source>
</reference>
<dbReference type="InterPro" id="IPR007887">
    <property type="entry name" value="MecA_N"/>
</dbReference>
<dbReference type="InterPro" id="IPR032710">
    <property type="entry name" value="NTF2-like_dom_sf"/>
</dbReference>
<keyword evidence="8" id="KW-0732">Signal</keyword>
<organism evidence="12">
    <name type="scientific">Halalkalibacterium halodurans</name>
    <name type="common">Bacillus halodurans</name>
    <dbReference type="NCBI Taxonomy" id="86665"/>
    <lineage>
        <taxon>Bacteria</taxon>
        <taxon>Bacillati</taxon>
        <taxon>Bacillota</taxon>
        <taxon>Bacilli</taxon>
        <taxon>Bacillales</taxon>
        <taxon>Bacillaceae</taxon>
        <taxon>Halalkalibacterium (ex Joshi et al. 2022)</taxon>
    </lineage>
</organism>
<feature type="region of interest" description="Disordered" evidence="7">
    <location>
        <begin position="601"/>
        <end position="634"/>
    </location>
</feature>
<keyword evidence="5" id="KW-0472">Membrane</keyword>
<dbReference type="Pfam" id="PF03717">
    <property type="entry name" value="PBP_dimer"/>
    <property type="match status" value="1"/>
</dbReference>
<dbReference type="GO" id="GO:0071972">
    <property type="term" value="F:peptidoglycan L,D-transpeptidase activity"/>
    <property type="evidence" value="ECO:0007669"/>
    <property type="project" value="TreeGrafter"/>
</dbReference>
<dbReference type="PANTHER" id="PTHR30627:SF25">
    <property type="entry name" value="PENICILLIN-BINDING PROTEIN 3"/>
    <property type="match status" value="1"/>
</dbReference>
<sequence>MKQANWFFATILLTLLYLSGCAQNEPSPEEAFTTFADHWKNEDYGQMYHMLSEQVKEELSEETFVERYETIYGGISANNLVIEMIIDENEEEAATDESSDELTAEIDYRFSLDTFAGTITEERMTASLTYVEDEEEPFWSIEWEPSMILPSLEEGDTVHYETLAPARGEIVDRNGVELAINGVAYEIGLVPERIEDHDDTFARVSEDLGVSEERLDELLNQSWVQDDTFVPVRTISSSDTSFRDALMDIPGVTYREIGAREYPFAESFAHLIGYVGAITAEELEERKEEGYHAQSTIGKTGLESILEPRLRGETGGRIFIRTADGELKETLLEKEAVDGETVQLTIDADVQRSIYDSLADEGGLGVSLHPTSGEVLALVSSPSYDPNEFVVGITSTRYEELQEDERNPLLNRFTKRFAPGSSIKPITAAVALEHGLDPTEGRTITGDRWQPDDDSWGNYTVKRVNVTDGPVDLRDALIYSDNIYFAQIALEIGADVLTEGFEAFGFGEDIPFAYGMPASSLANDGLDSSVLLANTAYGQGEMLVTPLHLSLMYASIMNNGTIPTPLLLAGDEPDMWKENLISEEHAKLLLDDLKEVVRDSSGTGHGAYMDDRPLAGKTGTTEYKESQEEEGKEDGWFVAMDEDMLVLMMIEDVEDRGGSKYVVPKVRSVFED</sequence>
<evidence type="ECO:0000259" key="11">
    <source>
        <dbReference type="Pfam" id="PF05223"/>
    </source>
</evidence>
<evidence type="ECO:0000259" key="10">
    <source>
        <dbReference type="Pfam" id="PF03717"/>
    </source>
</evidence>
<dbReference type="EMBL" id="LILD01000001">
    <property type="protein sequence ID" value="KOO37892.1"/>
    <property type="molecule type" value="Genomic_DNA"/>
</dbReference>
<evidence type="ECO:0000256" key="7">
    <source>
        <dbReference type="SAM" id="MobiDB-lite"/>
    </source>
</evidence>
<comment type="similarity">
    <text evidence="3">Belongs to the transpeptidase family.</text>
</comment>
<dbReference type="GO" id="GO:0046677">
    <property type="term" value="P:response to antibiotic"/>
    <property type="evidence" value="ECO:0007669"/>
    <property type="project" value="InterPro"/>
</dbReference>
<dbReference type="UniPathway" id="UPA00219"/>
<evidence type="ECO:0000256" key="8">
    <source>
        <dbReference type="SAM" id="SignalP"/>
    </source>
</evidence>
<dbReference type="InterPro" id="IPR005311">
    <property type="entry name" value="PBP_dimer"/>
</dbReference>
<dbReference type="SUPFAM" id="SSF54427">
    <property type="entry name" value="NTF2-like"/>
    <property type="match status" value="1"/>
</dbReference>
<dbReference type="InterPro" id="IPR050515">
    <property type="entry name" value="Beta-lactam/transpept"/>
</dbReference>
<dbReference type="GO" id="GO:0008658">
    <property type="term" value="F:penicillin binding"/>
    <property type="evidence" value="ECO:0007669"/>
    <property type="project" value="InterPro"/>
</dbReference>
<evidence type="ECO:0000259" key="9">
    <source>
        <dbReference type="Pfam" id="PF00905"/>
    </source>
</evidence>
<evidence type="ECO:0000256" key="5">
    <source>
        <dbReference type="ARBA" id="ARBA00023136"/>
    </source>
</evidence>
<feature type="chain" id="PRO_5005602646" description="serine-type D-Ala-D-Ala carboxypeptidase" evidence="8">
    <location>
        <begin position="25"/>
        <end position="672"/>
    </location>
</feature>
<dbReference type="GO" id="GO:0071555">
    <property type="term" value="P:cell wall organization"/>
    <property type="evidence" value="ECO:0007669"/>
    <property type="project" value="TreeGrafter"/>
</dbReference>
<gene>
    <name evidence="12" type="ORF">AMD02_02775</name>
</gene>